<dbReference type="InterPro" id="IPR000914">
    <property type="entry name" value="SBP_5_dom"/>
</dbReference>
<keyword evidence="3" id="KW-0813">Transport</keyword>
<gene>
    <name evidence="6" type="ORF">INP52_01845</name>
</gene>
<dbReference type="InterPro" id="IPR030678">
    <property type="entry name" value="Peptide/Ni-bd"/>
</dbReference>
<dbReference type="RefSeq" id="WP_194371896.1">
    <property type="nucleotide sequence ID" value="NZ_CP063767.1"/>
</dbReference>
<dbReference type="PIRSF" id="PIRSF002741">
    <property type="entry name" value="MppA"/>
    <property type="match status" value="1"/>
</dbReference>
<dbReference type="Gene3D" id="3.10.105.10">
    <property type="entry name" value="Dipeptide-binding Protein, Domain 3"/>
    <property type="match status" value="1"/>
</dbReference>
<dbReference type="SUPFAM" id="SSF53850">
    <property type="entry name" value="Periplasmic binding protein-like II"/>
    <property type="match status" value="1"/>
</dbReference>
<evidence type="ECO:0000313" key="6">
    <source>
        <dbReference type="EMBL" id="QOY60980.1"/>
    </source>
</evidence>
<evidence type="ECO:0000313" key="7">
    <source>
        <dbReference type="Proteomes" id="UP000593735"/>
    </source>
</evidence>
<dbReference type="GO" id="GO:0015833">
    <property type="term" value="P:peptide transport"/>
    <property type="evidence" value="ECO:0007669"/>
    <property type="project" value="TreeGrafter"/>
</dbReference>
<evidence type="ECO:0000256" key="4">
    <source>
        <dbReference type="ARBA" id="ARBA00022729"/>
    </source>
</evidence>
<dbReference type="EMBL" id="CP063767">
    <property type="protein sequence ID" value="QOY60980.1"/>
    <property type="molecule type" value="Genomic_DNA"/>
</dbReference>
<accession>A0A7S7M927</accession>
<dbReference type="InterPro" id="IPR023765">
    <property type="entry name" value="SBP_5_CS"/>
</dbReference>
<comment type="similarity">
    <text evidence="2">Belongs to the bacterial solute-binding protein 5 family.</text>
</comment>
<evidence type="ECO:0000256" key="3">
    <source>
        <dbReference type="ARBA" id="ARBA00022448"/>
    </source>
</evidence>
<dbReference type="PANTHER" id="PTHR30290:SF10">
    <property type="entry name" value="PERIPLASMIC OLIGOPEPTIDE-BINDING PROTEIN-RELATED"/>
    <property type="match status" value="1"/>
</dbReference>
<reference evidence="6 7" key="1">
    <citation type="submission" date="2020-10" db="EMBL/GenBank/DDBJ databases">
        <title>Olsenella immobilis sp.nov., isolated from the mud in a fermentation cellar used for the production of Chinese strong-flavoured liquor.</title>
        <authorList>
            <person name="Lu L."/>
        </authorList>
    </citation>
    <scope>NUCLEOTIDE SEQUENCE [LARGE SCALE GENOMIC DNA]</scope>
    <source>
        <strain evidence="6 7">LZLJ-2</strain>
    </source>
</reference>
<evidence type="ECO:0000256" key="2">
    <source>
        <dbReference type="ARBA" id="ARBA00005695"/>
    </source>
</evidence>
<dbReference type="Gene3D" id="3.90.76.10">
    <property type="entry name" value="Dipeptide-binding Protein, Domain 1"/>
    <property type="match status" value="1"/>
</dbReference>
<dbReference type="CDD" id="cd00995">
    <property type="entry name" value="PBP2_NikA_DppA_OppA_like"/>
    <property type="match status" value="1"/>
</dbReference>
<dbReference type="PANTHER" id="PTHR30290">
    <property type="entry name" value="PERIPLASMIC BINDING COMPONENT OF ABC TRANSPORTER"/>
    <property type="match status" value="1"/>
</dbReference>
<dbReference type="Proteomes" id="UP000593735">
    <property type="component" value="Chromosome"/>
</dbReference>
<dbReference type="GO" id="GO:1904680">
    <property type="term" value="F:peptide transmembrane transporter activity"/>
    <property type="evidence" value="ECO:0007669"/>
    <property type="project" value="TreeGrafter"/>
</dbReference>
<dbReference type="InterPro" id="IPR039424">
    <property type="entry name" value="SBP_5"/>
</dbReference>
<dbReference type="PROSITE" id="PS51318">
    <property type="entry name" value="TAT"/>
    <property type="match status" value="1"/>
</dbReference>
<dbReference type="InterPro" id="IPR006311">
    <property type="entry name" value="TAT_signal"/>
</dbReference>
<dbReference type="Pfam" id="PF00496">
    <property type="entry name" value="SBP_bac_5"/>
    <property type="match status" value="1"/>
</dbReference>
<dbReference type="PROSITE" id="PS01040">
    <property type="entry name" value="SBP_BACTERIAL_5"/>
    <property type="match status" value="1"/>
</dbReference>
<protein>
    <submittedName>
        <fullName evidence="6">ABC transporter substrate-binding protein</fullName>
    </submittedName>
</protein>
<dbReference type="GO" id="GO:0042597">
    <property type="term" value="C:periplasmic space"/>
    <property type="evidence" value="ECO:0007669"/>
    <property type="project" value="UniProtKB-ARBA"/>
</dbReference>
<comment type="subcellular location">
    <subcellularLocation>
        <location evidence="1">Cell membrane</location>
        <topology evidence="1">Lipid-anchor</topology>
    </subcellularLocation>
</comment>
<dbReference type="GO" id="GO:0043190">
    <property type="term" value="C:ATP-binding cassette (ABC) transporter complex"/>
    <property type="evidence" value="ECO:0007669"/>
    <property type="project" value="InterPro"/>
</dbReference>
<dbReference type="AlphaFoldDB" id="A0A7S7M927"/>
<feature type="domain" description="Solute-binding protein family 5" evidence="5">
    <location>
        <begin position="106"/>
        <end position="462"/>
    </location>
</feature>
<evidence type="ECO:0000259" key="5">
    <source>
        <dbReference type="Pfam" id="PF00496"/>
    </source>
</evidence>
<keyword evidence="4" id="KW-0732">Signal</keyword>
<organism evidence="6 7">
    <name type="scientific">Thermophilibacter immobilis</name>
    <dbReference type="NCBI Taxonomy" id="2779519"/>
    <lineage>
        <taxon>Bacteria</taxon>
        <taxon>Bacillati</taxon>
        <taxon>Actinomycetota</taxon>
        <taxon>Coriobacteriia</taxon>
        <taxon>Coriobacteriales</taxon>
        <taxon>Atopobiaceae</taxon>
        <taxon>Thermophilibacter</taxon>
    </lineage>
</organism>
<evidence type="ECO:0000256" key="1">
    <source>
        <dbReference type="ARBA" id="ARBA00004193"/>
    </source>
</evidence>
<dbReference type="KEGG" id="tio:INP52_01845"/>
<dbReference type="Gene3D" id="3.40.190.10">
    <property type="entry name" value="Periplasmic binding protein-like II"/>
    <property type="match status" value="1"/>
</dbReference>
<proteinExistence type="inferred from homology"/>
<keyword evidence="7" id="KW-1185">Reference proteome</keyword>
<sequence length="548" mass="58830">MNNQNEDEVGALIEQGCLSRRNFLRTAGLFGLGAAAVGLAGCSSDDGTTSDAATSGEQASGGTLVISLPSSPKYLDPILYTGTYESQIINSVCDTLVEYKTDLSEISTSLATEWTISDDGLTYTFTIRDDAKFQPGEYQDGRVVTANDVKYSLERSANESSMNRLSMLDHCNVVSDTQVECVLTSPAASFLTALTDAGNVIVPQEEVEGWGDSFGDHLVGSGPFALEQFAKDQQSDLTRHDGYWGPTPYLDGVTVKVVTDMNQAANALATGEVDMATSLTGEAVQTVKNNTDLTLNQTPGLHVAYVYMNQVNGPTADQRVRKAIIMAVNREDLTKGVYPYGEAVEASLPLPTGSWGYDSSLEADVPSYDPEGAKQLLEEAGYGDGLSLNLYISNTEARLKMATILQQSLKENLGIDLTINPADWGTFSAVAAAGQADLYGMSWTWYPDPYFFLNKLFSSSEVGALGNGAGFSHEEVDDLLAKALEVTDQGARADYYKQALKAIVSYDPMLVYASENVNTGMTGSVQGYVQRSDGKVLITNQQVNISKS</sequence>
<name>A0A7S7M927_9ACTN</name>